<name>A0ABV2EPY8_9STRE</name>
<comment type="catalytic activity">
    <reaction evidence="1">
        <text>Endohydrolysis of (1-&gt;4)-alpha-D-glucosidic linkages in polysaccharides containing three or more (1-&gt;4)-alpha-linked D-glucose units.</text>
        <dbReference type="EC" id="3.2.1.1"/>
    </reaction>
</comment>
<gene>
    <name evidence="14" type="ORF">ABID50_000406</name>
</gene>
<dbReference type="PANTHER" id="PTHR43447">
    <property type="entry name" value="ALPHA-AMYLASE"/>
    <property type="match status" value="1"/>
</dbReference>
<dbReference type="InterPro" id="IPR031965">
    <property type="entry name" value="CBM26"/>
</dbReference>
<keyword evidence="8" id="KW-0378">Hydrolase</keyword>
<dbReference type="PROSITE" id="PS51109">
    <property type="entry name" value="G5"/>
    <property type="match status" value="1"/>
</dbReference>
<dbReference type="Gene3D" id="2.60.40.10">
    <property type="entry name" value="Immunoglobulins"/>
    <property type="match status" value="4"/>
</dbReference>
<evidence type="ECO:0000256" key="9">
    <source>
        <dbReference type="ARBA" id="ARBA00022837"/>
    </source>
</evidence>
<dbReference type="SUPFAM" id="SSF51445">
    <property type="entry name" value="(Trans)glycosidases"/>
    <property type="match status" value="1"/>
</dbReference>
<comment type="cofactor">
    <cofactor evidence="2">
        <name>Ca(2+)</name>
        <dbReference type="ChEBI" id="CHEBI:29108"/>
    </cofactor>
</comment>
<dbReference type="SUPFAM" id="SSF51011">
    <property type="entry name" value="Glycosyl hydrolase domain"/>
    <property type="match status" value="1"/>
</dbReference>
<evidence type="ECO:0000256" key="7">
    <source>
        <dbReference type="ARBA" id="ARBA00022729"/>
    </source>
</evidence>
<dbReference type="EMBL" id="JBEPLX010000003">
    <property type="protein sequence ID" value="MET3533256.1"/>
    <property type="molecule type" value="Genomic_DNA"/>
</dbReference>
<evidence type="ECO:0000256" key="5">
    <source>
        <dbReference type="ARBA" id="ARBA00017303"/>
    </source>
</evidence>
<dbReference type="SMART" id="SM01208">
    <property type="entry name" value="G5"/>
    <property type="match status" value="1"/>
</dbReference>
<feature type="domain" description="G5" evidence="13">
    <location>
        <begin position="858"/>
        <end position="938"/>
    </location>
</feature>
<dbReference type="Gene3D" id="2.60.40.1180">
    <property type="entry name" value="Golgi alpha-mannosidase II"/>
    <property type="match status" value="1"/>
</dbReference>
<keyword evidence="7" id="KW-0732">Signal</keyword>
<evidence type="ECO:0000256" key="12">
    <source>
        <dbReference type="RuleBase" id="RU003615"/>
    </source>
</evidence>
<comment type="similarity">
    <text evidence="3 12">Belongs to the glycosyl hydrolase 13 family.</text>
</comment>
<protein>
    <recommendedName>
        <fullName evidence="5">Alpha-amylase</fullName>
        <ecNumber evidence="4">3.2.1.1</ecNumber>
    </recommendedName>
</protein>
<evidence type="ECO:0000256" key="1">
    <source>
        <dbReference type="ARBA" id="ARBA00000548"/>
    </source>
</evidence>
<comment type="caution">
    <text evidence="14">The sequence shown here is derived from an EMBL/GenBank/DDBJ whole genome shotgun (WGS) entry which is preliminary data.</text>
</comment>
<organism evidence="14 15">
    <name type="scientific">Streptococcus parasuis</name>
    <dbReference type="NCBI Taxonomy" id="1501662"/>
    <lineage>
        <taxon>Bacteria</taxon>
        <taxon>Bacillati</taxon>
        <taxon>Bacillota</taxon>
        <taxon>Bacilli</taxon>
        <taxon>Lactobacillales</taxon>
        <taxon>Streptococcaceae</taxon>
        <taxon>Streptococcus</taxon>
    </lineage>
</organism>
<keyword evidence="15" id="KW-1185">Reference proteome</keyword>
<dbReference type="InterPro" id="IPR031319">
    <property type="entry name" value="A-amylase_C"/>
</dbReference>
<keyword evidence="10" id="KW-0119">Carbohydrate metabolism</keyword>
<dbReference type="InterPro" id="IPR006047">
    <property type="entry name" value="GH13_cat_dom"/>
</dbReference>
<sequence length="1136" mass="125625">MAYQSQSKRKLSKLVKKGVSISLILSMFAGIEQAFAITSVNGETIVASSNQQVSMKDGTILHAWCWSFNAIKENMAAIKEAGYTSVQTSPINAVVVGNGGDKKFTEQWYYHYQPTAYTIGNYQLGTEAEFIEMNRVAEQYGIKIIVDAVLNHTTSDYKKVSSEITSITKWNRGNNEIENWKSRWEVTQKSLLGLWEWNTQNPEVQQYLLKFLKNAVADGADGFRYDAAKHIELPGEYPNEFGSNFWNVILNNGTEFQYGEVLQDNISRDADYANLMSITASQYGHSIRDMLRNRNVHAGNLGNYQAGVDPSKLVLWVESHDTYANGKTDSESESAWMSDEDLKLGWAMITARAKGTPLFFSRPVGGGNGVRFPEQSKMGDAGSNLYKDPTIVAVNKFHNAMVGQSEYIRNPNGDTTVAMIERGTQGAVIANLSDSEKSLNTETKLANGTYKDQISGKTYTVSNGRLSGSIARRSVLVLTNGESFDNLASLSVQGYQEGSHTFLTDTLNLTLQTSNTSEATYSVNNGAPIKFENGKVITIGSQVQFGETVTVTLSAKNSKGQTVQSVYRFTKEDPNANTTIYFDNPENWNQVYAYMYSGTDTVLLNKWPGTAMSKDSATGYYTITVPNSFISKGAKVLFTNNQGAQYPQNVGFEVNSNGLYSRDGFVKVVEKQITVPAVLGLKGQTTTEITITDAIELILQASHVTDATYQMNDGDAVSFNDGDKLTLGQDLKNGESLRLTLSAKDSAGELVTKVYSITKKVEEPATQTTIRFENPDKWTDVFVYMYNAKGEKLLGAWPGTKMEKDGTGLFAVTLPTSYETDGVKVLFSNNKGAQYPQSIGFEFKSGGTYSKDGLVAEQPSSEFKEESEELPIPFETQYVDNPELEKGQKVTRLEGQDGVKTITYRSEYIGSQLVSKTKISETVSKEPVTQVVEVGTKVPNIEQQIANRVYFNNSQGWSKVYAYVYDNKGVPLVGNWPGKEMSQDEYGYYIELGEEFAGGKVIFNNPDTKVQFPAQNKPGYDLELGQVYEIDGSHRAVLPEPVAEGFTRITFENPGGWSAANVYAYYGNPIQMPLGAWPGQAMLKDSKGHFYIDLPEEYANSNVKILFNKPNSTIQFPVSVGFDFKVDGHYTKDGLK</sequence>
<evidence type="ECO:0000256" key="3">
    <source>
        <dbReference type="ARBA" id="ARBA00008061"/>
    </source>
</evidence>
<dbReference type="PRINTS" id="PR00110">
    <property type="entry name" value="ALPHAAMYLASE"/>
</dbReference>
<keyword evidence="11" id="KW-0326">Glycosidase</keyword>
<dbReference type="InterPro" id="IPR017853">
    <property type="entry name" value="GH"/>
</dbReference>
<dbReference type="Gene3D" id="2.20.230.10">
    <property type="entry name" value="Resuscitation-promoting factor rpfb"/>
    <property type="match status" value="1"/>
</dbReference>
<dbReference type="InterPro" id="IPR006046">
    <property type="entry name" value="Alpha_amylase"/>
</dbReference>
<dbReference type="RefSeq" id="WP_237396586.1">
    <property type="nucleotide sequence ID" value="NZ_AP024276.1"/>
</dbReference>
<accession>A0ABV2EPY8</accession>
<dbReference type="SMART" id="SM00642">
    <property type="entry name" value="Aamy"/>
    <property type="match status" value="1"/>
</dbReference>
<dbReference type="Pfam" id="PF16738">
    <property type="entry name" value="CBM26"/>
    <property type="match status" value="4"/>
</dbReference>
<dbReference type="CDD" id="cd11315">
    <property type="entry name" value="AmyAc_bac1_AmyA"/>
    <property type="match status" value="1"/>
</dbReference>
<keyword evidence="9" id="KW-0106">Calcium</keyword>
<dbReference type="InterPro" id="IPR011098">
    <property type="entry name" value="G5_dom"/>
</dbReference>
<dbReference type="InterPro" id="IPR013783">
    <property type="entry name" value="Ig-like_fold"/>
</dbReference>
<dbReference type="SMART" id="SM00632">
    <property type="entry name" value="Aamy_C"/>
    <property type="match status" value="1"/>
</dbReference>
<evidence type="ECO:0000259" key="13">
    <source>
        <dbReference type="PROSITE" id="PS51109"/>
    </source>
</evidence>
<evidence type="ECO:0000256" key="11">
    <source>
        <dbReference type="ARBA" id="ARBA00023295"/>
    </source>
</evidence>
<evidence type="ECO:0000256" key="6">
    <source>
        <dbReference type="ARBA" id="ARBA00022723"/>
    </source>
</evidence>
<evidence type="ECO:0000256" key="4">
    <source>
        <dbReference type="ARBA" id="ARBA00012595"/>
    </source>
</evidence>
<proteinExistence type="inferred from homology"/>
<evidence type="ECO:0000256" key="10">
    <source>
        <dbReference type="ARBA" id="ARBA00023277"/>
    </source>
</evidence>
<reference evidence="14 15" key="1">
    <citation type="submission" date="2024-06" db="EMBL/GenBank/DDBJ databases">
        <title>Genomic Encyclopedia of Type Strains, Phase IV (KMG-IV): sequencing the most valuable type-strain genomes for metagenomic binning, comparative biology and taxonomic classification.</title>
        <authorList>
            <person name="Goeker M."/>
        </authorList>
    </citation>
    <scope>NUCLEOTIDE SEQUENCE [LARGE SCALE GENOMIC DNA]</scope>
    <source>
        <strain evidence="14 15">DSM 29126</strain>
    </source>
</reference>
<evidence type="ECO:0000256" key="2">
    <source>
        <dbReference type="ARBA" id="ARBA00001913"/>
    </source>
</evidence>
<dbReference type="InterPro" id="IPR013780">
    <property type="entry name" value="Glyco_hydro_b"/>
</dbReference>
<evidence type="ECO:0000313" key="15">
    <source>
        <dbReference type="Proteomes" id="UP001549134"/>
    </source>
</evidence>
<dbReference type="Proteomes" id="UP001549134">
    <property type="component" value="Unassembled WGS sequence"/>
</dbReference>
<dbReference type="Gene3D" id="3.20.20.80">
    <property type="entry name" value="Glycosidases"/>
    <property type="match status" value="1"/>
</dbReference>
<keyword evidence="6" id="KW-0479">Metal-binding</keyword>
<dbReference type="EC" id="3.2.1.1" evidence="4"/>
<evidence type="ECO:0000313" key="14">
    <source>
        <dbReference type="EMBL" id="MET3533256.1"/>
    </source>
</evidence>
<dbReference type="Pfam" id="PF00128">
    <property type="entry name" value="Alpha-amylase"/>
    <property type="match status" value="1"/>
</dbReference>
<dbReference type="Pfam" id="PF07501">
    <property type="entry name" value="G5"/>
    <property type="match status" value="1"/>
</dbReference>
<evidence type="ECO:0000256" key="8">
    <source>
        <dbReference type="ARBA" id="ARBA00022801"/>
    </source>
</evidence>
<dbReference type="GeneID" id="78827154"/>